<name>A0A1L8CIW1_9LACO</name>
<evidence type="ECO:0000313" key="3">
    <source>
        <dbReference type="Proteomes" id="UP000186588"/>
    </source>
</evidence>
<comment type="caution">
    <text evidence="2">The sequence shown here is derived from an EMBL/GenBank/DDBJ whole genome shotgun (WGS) entry which is preliminary data.</text>
</comment>
<reference evidence="2 3" key="1">
    <citation type="journal article" date="2016" name="Syst. Appl. Microbiol.">
        <title>Genomic characterization of a fructophilic bee symbiont Lactobacillus kunkeei reveals its niche-specific adaptation.</title>
        <authorList>
            <person name="Maeno S."/>
            <person name="Tanizawa Y."/>
            <person name="Kanesaki Y."/>
            <person name="Kubota E."/>
            <person name="Kumar H."/>
            <person name="Dicks L."/>
            <person name="Salminen S."/>
            <person name="Nakagawa J."/>
            <person name="Arita M."/>
            <person name="Endo A."/>
        </authorList>
    </citation>
    <scope>NUCLEOTIDE SEQUENCE [LARGE SCALE GENOMIC DNA]</scope>
    <source>
        <strain evidence="2 3">FF30-6</strain>
    </source>
</reference>
<sequence>MGNSNAADNKLAPTKQLTDEQSRLVEQIKQFAIDHLNDDTHAVFTIYGDAGTGKSVILSKLFYDIQQMAHEKSSPLYQTSNYFLVNHPEILKVYKKMAGSQDNVLKKNFNRPTSFINQNDKNHQDVDITIIDEAHLLLSSGDHYNNFYYDNQLSEIIKRSQITILVFDHRQVLRTKSFWNLDRLHHIIDPYTNGEYHLTHQFRMTASDSLVKWINTFTDGKLTPLPADAKKDYDFRIFDNAEEMRKAIFARNQEVGLSRIVSTSGYPSTLDGGKHYVTEPDFKMPWDQYNYTQTPWAEIPETVNEVGSMFTCQGFDLNYVGVILGPPIYLDDDDVHVEMSKFTDVESLKKRKDMDDPVEFERIKEQLVLNSANVLLKRGVKGLYIFVHNQELRKRLLDDYKKL</sequence>
<dbReference type="Gene3D" id="3.40.50.300">
    <property type="entry name" value="P-loop containing nucleotide triphosphate hydrolases"/>
    <property type="match status" value="1"/>
</dbReference>
<dbReference type="Proteomes" id="UP000186588">
    <property type="component" value="Unassembled WGS sequence"/>
</dbReference>
<dbReference type="AlphaFoldDB" id="A0A1L8CIW1"/>
<organism evidence="2 3">
    <name type="scientific">Apilactobacillus kunkeei</name>
    <dbReference type="NCBI Taxonomy" id="148814"/>
    <lineage>
        <taxon>Bacteria</taxon>
        <taxon>Bacillati</taxon>
        <taxon>Bacillota</taxon>
        <taxon>Bacilli</taxon>
        <taxon>Lactobacillales</taxon>
        <taxon>Lactobacillaceae</taxon>
        <taxon>Apilactobacillus</taxon>
    </lineage>
</organism>
<feature type="domain" description="Schlafen group 3-like DNA/RNA helicase" evidence="1">
    <location>
        <begin position="42"/>
        <end position="388"/>
    </location>
</feature>
<dbReference type="RefSeq" id="WP_094751084.1">
    <property type="nucleotide sequence ID" value="NZ_BDDX01000013.1"/>
</dbReference>
<accession>A0A1L8CIW1</accession>
<evidence type="ECO:0000313" key="2">
    <source>
        <dbReference type="EMBL" id="GAT91100.1"/>
    </source>
</evidence>
<dbReference type="Pfam" id="PF09848">
    <property type="entry name" value="SLFN-g3_helicase"/>
    <property type="match status" value="1"/>
</dbReference>
<evidence type="ECO:0000259" key="1">
    <source>
        <dbReference type="Pfam" id="PF09848"/>
    </source>
</evidence>
<protein>
    <recommendedName>
        <fullName evidence="1">Schlafen group 3-like DNA/RNA helicase domain-containing protein</fullName>
    </recommendedName>
</protein>
<dbReference type="EMBL" id="BDDX01000013">
    <property type="protein sequence ID" value="GAT91100.1"/>
    <property type="molecule type" value="Genomic_DNA"/>
</dbReference>
<dbReference type="SUPFAM" id="SSF52540">
    <property type="entry name" value="P-loop containing nucleoside triphosphate hydrolases"/>
    <property type="match status" value="1"/>
</dbReference>
<dbReference type="InterPro" id="IPR018647">
    <property type="entry name" value="SLFN_3-like_DNA/RNA_helicase"/>
</dbReference>
<proteinExistence type="predicted"/>
<dbReference type="InterPro" id="IPR027417">
    <property type="entry name" value="P-loop_NTPase"/>
</dbReference>
<gene>
    <name evidence="2" type="ORF">FF306_01220</name>
</gene>